<evidence type="ECO:0000313" key="1">
    <source>
        <dbReference type="EMBL" id="NGO55084.1"/>
    </source>
</evidence>
<evidence type="ECO:0000313" key="2">
    <source>
        <dbReference type="Proteomes" id="UP001642900"/>
    </source>
</evidence>
<protein>
    <submittedName>
        <fullName evidence="1">Uncharacterized protein</fullName>
    </submittedName>
</protein>
<accession>A0A6G4WKD5</accession>
<dbReference type="RefSeq" id="WP_165033447.1">
    <property type="nucleotide sequence ID" value="NZ_JAAKZF010000078.1"/>
</dbReference>
<dbReference type="AlphaFoldDB" id="A0A6G4WKD5"/>
<name>A0A6G4WKD5_9HYPH</name>
<dbReference type="EMBL" id="JAAKZF010000078">
    <property type="protein sequence ID" value="NGO55084.1"/>
    <property type="molecule type" value="Genomic_DNA"/>
</dbReference>
<keyword evidence="2" id="KW-1185">Reference proteome</keyword>
<organism evidence="1 2">
    <name type="scientific">Allomesorhizobium camelthorni</name>
    <dbReference type="NCBI Taxonomy" id="475069"/>
    <lineage>
        <taxon>Bacteria</taxon>
        <taxon>Pseudomonadati</taxon>
        <taxon>Pseudomonadota</taxon>
        <taxon>Alphaproteobacteria</taxon>
        <taxon>Hyphomicrobiales</taxon>
        <taxon>Phyllobacteriaceae</taxon>
        <taxon>Allomesorhizobium</taxon>
    </lineage>
</organism>
<dbReference type="Proteomes" id="UP001642900">
    <property type="component" value="Unassembled WGS sequence"/>
</dbReference>
<gene>
    <name evidence="1" type="ORF">G6N73_29015</name>
</gene>
<comment type="caution">
    <text evidence="1">The sequence shown here is derived from an EMBL/GenBank/DDBJ whole genome shotgun (WGS) entry which is preliminary data.</text>
</comment>
<proteinExistence type="predicted"/>
<reference evidence="1 2" key="1">
    <citation type="submission" date="2020-02" db="EMBL/GenBank/DDBJ databases">
        <title>Genome sequence of strain CCNWXJ40-4.</title>
        <authorList>
            <person name="Gao J."/>
            <person name="Sun J."/>
        </authorList>
    </citation>
    <scope>NUCLEOTIDE SEQUENCE [LARGE SCALE GENOMIC DNA]</scope>
    <source>
        <strain evidence="1 2">CCNWXJ 40-4</strain>
    </source>
</reference>
<sequence length="50" mass="5372">MLDLLLLVICLGFSLFPSSTAWPATGFKEHVEGKEAGREALADSQPARPT</sequence>